<dbReference type="RefSeq" id="WP_099083793.1">
    <property type="nucleotide sequence ID" value="NZ_AWQQ01000094.1"/>
</dbReference>
<dbReference type="EMBL" id="AWQQ01000094">
    <property type="protein sequence ID" value="PHJ37368.1"/>
    <property type="molecule type" value="Genomic_DNA"/>
</dbReference>
<proteinExistence type="predicted"/>
<keyword evidence="4" id="KW-1185">Reference proteome</keyword>
<gene>
    <name evidence="3" type="ORF">P378_16565</name>
</gene>
<feature type="chain" id="PRO_5039303605" evidence="2">
    <location>
        <begin position="27"/>
        <end position="284"/>
    </location>
</feature>
<dbReference type="InterPro" id="IPR046680">
    <property type="entry name" value="DUF6550"/>
</dbReference>
<organism evidence="3 4">
    <name type="scientific">Desulforamulus profundi</name>
    <dbReference type="NCBI Taxonomy" id="1383067"/>
    <lineage>
        <taxon>Bacteria</taxon>
        <taxon>Bacillati</taxon>
        <taxon>Bacillota</taxon>
        <taxon>Clostridia</taxon>
        <taxon>Eubacteriales</taxon>
        <taxon>Peptococcaceae</taxon>
        <taxon>Desulforamulus</taxon>
    </lineage>
</organism>
<dbReference type="OrthoDB" id="1798134at2"/>
<evidence type="ECO:0000256" key="2">
    <source>
        <dbReference type="SAM" id="SignalP"/>
    </source>
</evidence>
<dbReference type="Proteomes" id="UP000222564">
    <property type="component" value="Unassembled WGS sequence"/>
</dbReference>
<sequence>MKKQIITGIAITACVALCAAVWPRSAEVEDLPAEPIKPAVIGEIGARLEETATIFLSVDTHAPELEAVAENEPAKNDISAEKETPEPASTQKTKAQESPQPPEEPHMGDVRVVNDEKQIYILGFGWIKDEGGGALGTMVGNPGDDLTGNKVGQMGGGVTVHGKGDINKQVGIMGAGDALASNSDPAPDTKKYIDGKLHVWVPGFGWIEYSGKPSIGIVAEDMYKNGHKIGSMGGSESPARDTTPPAVEQIEPKGDEIRECTKFCVVRPGKVAKSSGCKPHQGKA</sequence>
<reference evidence="3 4" key="1">
    <citation type="submission" date="2013-09" db="EMBL/GenBank/DDBJ databases">
        <title>Biodegradation of hydrocarbons in the deep terrestrial subsurface : characterization of a microbial consortium composed of two Desulfotomaculum species originating from a deep geological formation.</title>
        <authorList>
            <person name="Aullo T."/>
            <person name="Berlendis S."/>
            <person name="Lascourreges J.-F."/>
            <person name="Dessort D."/>
            <person name="Saint-Laurent S."/>
            <person name="Schraauwers B."/>
            <person name="Mas J."/>
            <person name="Magot M."/>
            <person name="Ranchou-Peyruse A."/>
        </authorList>
    </citation>
    <scope>NUCLEOTIDE SEQUENCE [LARGE SCALE GENOMIC DNA]</scope>
    <source>
        <strain evidence="3 4">Bs107</strain>
    </source>
</reference>
<comment type="caution">
    <text evidence="3">The sequence shown here is derived from an EMBL/GenBank/DDBJ whole genome shotgun (WGS) entry which is preliminary data.</text>
</comment>
<evidence type="ECO:0000256" key="1">
    <source>
        <dbReference type="SAM" id="MobiDB-lite"/>
    </source>
</evidence>
<dbReference type="Pfam" id="PF20187">
    <property type="entry name" value="DUF6550"/>
    <property type="match status" value="1"/>
</dbReference>
<dbReference type="AlphaFoldDB" id="A0A2C6MBE6"/>
<feature type="signal peptide" evidence="2">
    <location>
        <begin position="1"/>
        <end position="26"/>
    </location>
</feature>
<keyword evidence="2" id="KW-0732">Signal</keyword>
<name>A0A2C6MBE6_9FIRM</name>
<feature type="compositionally biased region" description="Polar residues" evidence="1">
    <location>
        <begin position="87"/>
        <end position="98"/>
    </location>
</feature>
<feature type="region of interest" description="Disordered" evidence="1">
    <location>
        <begin position="231"/>
        <end position="253"/>
    </location>
</feature>
<protein>
    <submittedName>
        <fullName evidence="3">Uncharacterized protein</fullName>
    </submittedName>
</protein>
<feature type="region of interest" description="Disordered" evidence="1">
    <location>
        <begin position="67"/>
        <end position="111"/>
    </location>
</feature>
<evidence type="ECO:0000313" key="4">
    <source>
        <dbReference type="Proteomes" id="UP000222564"/>
    </source>
</evidence>
<evidence type="ECO:0000313" key="3">
    <source>
        <dbReference type="EMBL" id="PHJ37368.1"/>
    </source>
</evidence>
<accession>A0A2C6MBE6</accession>
<feature type="compositionally biased region" description="Basic and acidic residues" evidence="1">
    <location>
        <begin position="72"/>
        <end position="85"/>
    </location>
</feature>